<dbReference type="NCBIfam" id="NF003353">
    <property type="entry name" value="PRK04387.1"/>
    <property type="match status" value="1"/>
</dbReference>
<comment type="similarity">
    <text evidence="1">Belongs to the UPF0223 family.</text>
</comment>
<organism evidence="2 3">
    <name type="scientific">Salinibacillus xinjiangensis</name>
    <dbReference type="NCBI Taxonomy" id="1229268"/>
    <lineage>
        <taxon>Bacteria</taxon>
        <taxon>Bacillati</taxon>
        <taxon>Bacillota</taxon>
        <taxon>Bacilli</taxon>
        <taxon>Bacillales</taxon>
        <taxon>Bacillaceae</taxon>
        <taxon>Salinibacillus</taxon>
    </lineage>
</organism>
<sequence length="90" mass="10785">MEYPYPIDESWDKDEVIDAINFFQMVERAYEQGVKREDVLMTYTRFKQIVPSKSEEKQIDKQFEKDSGYSTYRTVQKAKQAEEGEKIKMN</sequence>
<gene>
    <name evidence="2" type="ORF">GH754_04285</name>
</gene>
<dbReference type="OrthoDB" id="1649074at2"/>
<accession>A0A6G1X3Z1</accession>
<reference evidence="2 3" key="1">
    <citation type="submission" date="2019-11" db="EMBL/GenBank/DDBJ databases">
        <authorList>
            <person name="Li J."/>
        </authorList>
    </citation>
    <scope>NUCLEOTIDE SEQUENCE [LARGE SCALE GENOMIC DNA]</scope>
    <source>
        <strain evidence="2 3">J4</strain>
    </source>
</reference>
<name>A0A6G1X3Z1_9BACI</name>
<dbReference type="AlphaFoldDB" id="A0A6G1X3Z1"/>
<evidence type="ECO:0000313" key="2">
    <source>
        <dbReference type="EMBL" id="MRG85548.1"/>
    </source>
</evidence>
<protein>
    <recommendedName>
        <fullName evidence="1">UPF0223 protein GH754_04285</fullName>
    </recommendedName>
</protein>
<comment type="caution">
    <text evidence="2">The sequence shown here is derived from an EMBL/GenBank/DDBJ whole genome shotgun (WGS) entry which is preliminary data.</text>
</comment>
<dbReference type="InterPro" id="IPR007920">
    <property type="entry name" value="UPF0223"/>
</dbReference>
<dbReference type="InterPro" id="IPR023324">
    <property type="entry name" value="BH2638-like_sf"/>
</dbReference>
<dbReference type="Pfam" id="PF05256">
    <property type="entry name" value="UPF0223"/>
    <property type="match status" value="1"/>
</dbReference>
<dbReference type="HAMAP" id="MF_01041">
    <property type="entry name" value="UPF0223"/>
    <property type="match status" value="1"/>
</dbReference>
<dbReference type="Gene3D" id="1.10.220.80">
    <property type="entry name" value="BH2638-like"/>
    <property type="match status" value="1"/>
</dbReference>
<dbReference type="EMBL" id="WJNH01000002">
    <property type="protein sequence ID" value="MRG85548.1"/>
    <property type="molecule type" value="Genomic_DNA"/>
</dbReference>
<dbReference type="PIRSF" id="PIRSF037260">
    <property type="entry name" value="UPF0223"/>
    <property type="match status" value="1"/>
</dbReference>
<evidence type="ECO:0000313" key="3">
    <source>
        <dbReference type="Proteomes" id="UP000480185"/>
    </source>
</evidence>
<keyword evidence="3" id="KW-1185">Reference proteome</keyword>
<dbReference type="SUPFAM" id="SSF158504">
    <property type="entry name" value="BH2638-like"/>
    <property type="match status" value="1"/>
</dbReference>
<dbReference type="Proteomes" id="UP000480185">
    <property type="component" value="Unassembled WGS sequence"/>
</dbReference>
<evidence type="ECO:0000256" key="1">
    <source>
        <dbReference type="HAMAP-Rule" id="MF_01041"/>
    </source>
</evidence>
<proteinExistence type="inferred from homology"/>
<dbReference type="RefSeq" id="WP_153727485.1">
    <property type="nucleotide sequence ID" value="NZ_WJNH01000002.1"/>
</dbReference>